<dbReference type="AlphaFoldDB" id="G5AVI6"/>
<accession>G5AVI6</accession>
<sequence>MKSDKVYEVLGTTGKYKEDEAGRAQAARVADFRAETQSTVLLLNSFRGALGGPPTVHPAGTAVRKAVLPCLAATERKSGKVRGDGAERGKGTECEGAPLLPTCIKLQLVTGQRLERELVTLEAGVQ</sequence>
<evidence type="ECO:0000313" key="2">
    <source>
        <dbReference type="Proteomes" id="UP000006813"/>
    </source>
</evidence>
<organism evidence="1 2">
    <name type="scientific">Heterocephalus glaber</name>
    <name type="common">Naked mole rat</name>
    <dbReference type="NCBI Taxonomy" id="10181"/>
    <lineage>
        <taxon>Eukaryota</taxon>
        <taxon>Metazoa</taxon>
        <taxon>Chordata</taxon>
        <taxon>Craniata</taxon>
        <taxon>Vertebrata</taxon>
        <taxon>Euteleostomi</taxon>
        <taxon>Mammalia</taxon>
        <taxon>Eutheria</taxon>
        <taxon>Euarchontoglires</taxon>
        <taxon>Glires</taxon>
        <taxon>Rodentia</taxon>
        <taxon>Hystricomorpha</taxon>
        <taxon>Bathyergidae</taxon>
        <taxon>Heterocephalus</taxon>
    </lineage>
</organism>
<protein>
    <submittedName>
        <fullName evidence="1">Uncharacterized protein</fullName>
    </submittedName>
</protein>
<proteinExistence type="predicted"/>
<gene>
    <name evidence="1" type="ORF">GW7_01364</name>
</gene>
<reference evidence="1 2" key="1">
    <citation type="journal article" date="2011" name="Nature">
        <title>Genome sequencing reveals insights into physiology and longevity of the naked mole rat.</title>
        <authorList>
            <person name="Kim E.B."/>
            <person name="Fang X."/>
            <person name="Fushan A.A."/>
            <person name="Huang Z."/>
            <person name="Lobanov A.V."/>
            <person name="Han L."/>
            <person name="Marino S.M."/>
            <person name="Sun X."/>
            <person name="Turanov A.A."/>
            <person name="Yang P."/>
            <person name="Yim S.H."/>
            <person name="Zhao X."/>
            <person name="Kasaikina M.V."/>
            <person name="Stoletzki N."/>
            <person name="Peng C."/>
            <person name="Polak P."/>
            <person name="Xiong Z."/>
            <person name="Kiezun A."/>
            <person name="Zhu Y."/>
            <person name="Chen Y."/>
            <person name="Kryukov G.V."/>
            <person name="Zhang Q."/>
            <person name="Peshkin L."/>
            <person name="Yang L."/>
            <person name="Bronson R.T."/>
            <person name="Buffenstein R."/>
            <person name="Wang B."/>
            <person name="Han C."/>
            <person name="Li Q."/>
            <person name="Chen L."/>
            <person name="Zhao W."/>
            <person name="Sunyaev S.R."/>
            <person name="Park T.J."/>
            <person name="Zhang G."/>
            <person name="Wang J."/>
            <person name="Gladyshev V.N."/>
        </authorList>
    </citation>
    <scope>NUCLEOTIDE SEQUENCE [LARGE SCALE GENOMIC DNA]</scope>
</reference>
<dbReference type="Proteomes" id="UP000006813">
    <property type="component" value="Unassembled WGS sequence"/>
</dbReference>
<dbReference type="EMBL" id="JH167160">
    <property type="protein sequence ID" value="EHB01047.1"/>
    <property type="molecule type" value="Genomic_DNA"/>
</dbReference>
<name>G5AVI6_HETGA</name>
<evidence type="ECO:0000313" key="1">
    <source>
        <dbReference type="EMBL" id="EHB01047.1"/>
    </source>
</evidence>
<dbReference type="InParanoid" id="G5AVI6"/>